<evidence type="ECO:0000313" key="1">
    <source>
        <dbReference type="EMBL" id="KAH9381991.1"/>
    </source>
</evidence>
<protein>
    <submittedName>
        <fullName evidence="1">Uncharacterized protein</fullName>
    </submittedName>
</protein>
<sequence>MIAATRHQGVVYLKAFDTEAWKAQCRDRENNSFQDHATFWGHNFEQHITSGAVTSSQSLPVQHY</sequence>
<comment type="caution">
    <text evidence="1">The sequence shown here is derived from an EMBL/GenBank/DDBJ whole genome shotgun (WGS) entry which is preliminary data.</text>
</comment>
<dbReference type="EMBL" id="JABSTR010000011">
    <property type="protein sequence ID" value="KAH9381991.1"/>
    <property type="molecule type" value="Genomic_DNA"/>
</dbReference>
<dbReference type="Proteomes" id="UP000821853">
    <property type="component" value="Chromosome 9"/>
</dbReference>
<dbReference type="OrthoDB" id="5853397at2759"/>
<proteinExistence type="predicted"/>
<gene>
    <name evidence="1" type="ORF">HPB48_000963</name>
</gene>
<name>A0A9J6H5D1_HAELO</name>
<reference evidence="1 2" key="1">
    <citation type="journal article" date="2020" name="Cell">
        <title>Large-Scale Comparative Analyses of Tick Genomes Elucidate Their Genetic Diversity and Vector Capacities.</title>
        <authorList>
            <consortium name="Tick Genome and Microbiome Consortium (TIGMIC)"/>
            <person name="Jia N."/>
            <person name="Wang J."/>
            <person name="Shi W."/>
            <person name="Du L."/>
            <person name="Sun Y."/>
            <person name="Zhan W."/>
            <person name="Jiang J.F."/>
            <person name="Wang Q."/>
            <person name="Zhang B."/>
            <person name="Ji P."/>
            <person name="Bell-Sakyi L."/>
            <person name="Cui X.M."/>
            <person name="Yuan T.T."/>
            <person name="Jiang B.G."/>
            <person name="Yang W.F."/>
            <person name="Lam T.T."/>
            <person name="Chang Q.C."/>
            <person name="Ding S.J."/>
            <person name="Wang X.J."/>
            <person name="Zhu J.G."/>
            <person name="Ruan X.D."/>
            <person name="Zhao L."/>
            <person name="Wei J.T."/>
            <person name="Ye R.Z."/>
            <person name="Que T.C."/>
            <person name="Du C.H."/>
            <person name="Zhou Y.H."/>
            <person name="Cheng J.X."/>
            <person name="Dai P.F."/>
            <person name="Guo W.B."/>
            <person name="Han X.H."/>
            <person name="Huang E.J."/>
            <person name="Li L.F."/>
            <person name="Wei W."/>
            <person name="Gao Y.C."/>
            <person name="Liu J.Z."/>
            <person name="Shao H.Z."/>
            <person name="Wang X."/>
            <person name="Wang C.C."/>
            <person name="Yang T.C."/>
            <person name="Huo Q.B."/>
            <person name="Li W."/>
            <person name="Chen H.Y."/>
            <person name="Chen S.E."/>
            <person name="Zhou L.G."/>
            <person name="Ni X.B."/>
            <person name="Tian J.H."/>
            <person name="Sheng Y."/>
            <person name="Liu T."/>
            <person name="Pan Y.S."/>
            <person name="Xia L.Y."/>
            <person name="Li J."/>
            <person name="Zhao F."/>
            <person name="Cao W.C."/>
        </authorList>
    </citation>
    <scope>NUCLEOTIDE SEQUENCE [LARGE SCALE GENOMIC DNA]</scope>
    <source>
        <strain evidence="1">HaeL-2018</strain>
    </source>
</reference>
<organism evidence="1 2">
    <name type="scientific">Haemaphysalis longicornis</name>
    <name type="common">Bush tick</name>
    <dbReference type="NCBI Taxonomy" id="44386"/>
    <lineage>
        <taxon>Eukaryota</taxon>
        <taxon>Metazoa</taxon>
        <taxon>Ecdysozoa</taxon>
        <taxon>Arthropoda</taxon>
        <taxon>Chelicerata</taxon>
        <taxon>Arachnida</taxon>
        <taxon>Acari</taxon>
        <taxon>Parasitiformes</taxon>
        <taxon>Ixodida</taxon>
        <taxon>Ixodoidea</taxon>
        <taxon>Ixodidae</taxon>
        <taxon>Haemaphysalinae</taxon>
        <taxon>Haemaphysalis</taxon>
    </lineage>
</organism>
<dbReference type="AlphaFoldDB" id="A0A9J6H5D1"/>
<keyword evidence="2" id="KW-1185">Reference proteome</keyword>
<evidence type="ECO:0000313" key="2">
    <source>
        <dbReference type="Proteomes" id="UP000821853"/>
    </source>
</evidence>
<dbReference type="VEuPathDB" id="VectorBase:HLOH_047395"/>
<accession>A0A9J6H5D1</accession>